<dbReference type="AlphaFoldDB" id="A0AAV9GBN6"/>
<gene>
    <name evidence="2" type="ORF">QBC34DRAFT_165623</name>
</gene>
<reference evidence="2" key="2">
    <citation type="submission" date="2023-05" db="EMBL/GenBank/DDBJ databases">
        <authorList>
            <consortium name="Lawrence Berkeley National Laboratory"/>
            <person name="Steindorff A."/>
            <person name="Hensen N."/>
            <person name="Bonometti L."/>
            <person name="Westerberg I."/>
            <person name="Brannstrom I.O."/>
            <person name="Guillou S."/>
            <person name="Cros-Aarteil S."/>
            <person name="Calhoun S."/>
            <person name="Haridas S."/>
            <person name="Kuo A."/>
            <person name="Mondo S."/>
            <person name="Pangilinan J."/>
            <person name="Riley R."/>
            <person name="Labutti K."/>
            <person name="Andreopoulos B."/>
            <person name="Lipzen A."/>
            <person name="Chen C."/>
            <person name="Yanf M."/>
            <person name="Daum C."/>
            <person name="Ng V."/>
            <person name="Clum A."/>
            <person name="Ohm R."/>
            <person name="Martin F."/>
            <person name="Silar P."/>
            <person name="Natvig D."/>
            <person name="Lalanne C."/>
            <person name="Gautier V."/>
            <person name="Ament-Velasquez S.L."/>
            <person name="Kruys A."/>
            <person name="Hutchinson M.I."/>
            <person name="Powell A.J."/>
            <person name="Barry K."/>
            <person name="Miller A.N."/>
            <person name="Grigoriev I.V."/>
            <person name="Debuchy R."/>
            <person name="Gladieux P."/>
            <person name="Thoren M.H."/>
            <person name="Johannesson H."/>
        </authorList>
    </citation>
    <scope>NUCLEOTIDE SEQUENCE</scope>
    <source>
        <strain evidence="2">PSN243</strain>
    </source>
</reference>
<protein>
    <recommendedName>
        <fullName evidence="4">F-box domain-containing protein</fullName>
    </recommendedName>
</protein>
<evidence type="ECO:0008006" key="4">
    <source>
        <dbReference type="Google" id="ProtNLM"/>
    </source>
</evidence>
<accession>A0AAV9GBN6</accession>
<sequence length="467" mass="53015">MIETMAEAPFFKRIRIATKEDVVACYPLVAAYIRNPEAANSVTELIIDLPSRHCYPYTKLSPPLSTTSTHPSALDDDAHRSIIDYTNSLGLDADTTAVMSQALEDKKKPPPTEQQEGPRAAKRFRWGLREDTSEYNATITTLLISLLPNLTTLRFFNVGRSSPLDRFLEANNSGALPRSYLQKLEAVQLQRVNCEDERNYDHIRDMRRFRYFYKLPAVRTLSMEGFEDYQADYEDFPIRMSEIRRVHIGHCDMSWSMVGRVLGIPRVLEEFSYSSFGLMNTDGGCSTVSHESVGKGLYKRRKELRRLDLDMSVCAGGEEEDGEGKEEDDSSSPREYPSRSIGRLDEFESLTHLSIRIGLLLGYRDVSAGTKRTTPSASYRLVEALPPNLEFLRLYGYQKGRVAIIDDQVTELLEKKSSLFPNLVEMHGVDELIPGVPGTWDPEPGEDNVWKRSTENLDWEFVSPAQN</sequence>
<evidence type="ECO:0000256" key="1">
    <source>
        <dbReference type="SAM" id="MobiDB-lite"/>
    </source>
</evidence>
<evidence type="ECO:0000313" key="3">
    <source>
        <dbReference type="Proteomes" id="UP001321760"/>
    </source>
</evidence>
<dbReference type="Proteomes" id="UP001321760">
    <property type="component" value="Unassembled WGS sequence"/>
</dbReference>
<name>A0AAV9GBN6_9PEZI</name>
<feature type="region of interest" description="Disordered" evidence="1">
    <location>
        <begin position="315"/>
        <end position="339"/>
    </location>
</feature>
<dbReference type="EMBL" id="MU865967">
    <property type="protein sequence ID" value="KAK4445287.1"/>
    <property type="molecule type" value="Genomic_DNA"/>
</dbReference>
<organism evidence="2 3">
    <name type="scientific">Podospora aff. communis PSN243</name>
    <dbReference type="NCBI Taxonomy" id="3040156"/>
    <lineage>
        <taxon>Eukaryota</taxon>
        <taxon>Fungi</taxon>
        <taxon>Dikarya</taxon>
        <taxon>Ascomycota</taxon>
        <taxon>Pezizomycotina</taxon>
        <taxon>Sordariomycetes</taxon>
        <taxon>Sordariomycetidae</taxon>
        <taxon>Sordariales</taxon>
        <taxon>Podosporaceae</taxon>
        <taxon>Podospora</taxon>
    </lineage>
</organism>
<reference evidence="2" key="1">
    <citation type="journal article" date="2023" name="Mol. Phylogenet. Evol.">
        <title>Genome-scale phylogeny and comparative genomics of the fungal order Sordariales.</title>
        <authorList>
            <person name="Hensen N."/>
            <person name="Bonometti L."/>
            <person name="Westerberg I."/>
            <person name="Brannstrom I.O."/>
            <person name="Guillou S."/>
            <person name="Cros-Aarteil S."/>
            <person name="Calhoun S."/>
            <person name="Haridas S."/>
            <person name="Kuo A."/>
            <person name="Mondo S."/>
            <person name="Pangilinan J."/>
            <person name="Riley R."/>
            <person name="LaButti K."/>
            <person name="Andreopoulos B."/>
            <person name="Lipzen A."/>
            <person name="Chen C."/>
            <person name="Yan M."/>
            <person name="Daum C."/>
            <person name="Ng V."/>
            <person name="Clum A."/>
            <person name="Steindorff A."/>
            <person name="Ohm R.A."/>
            <person name="Martin F."/>
            <person name="Silar P."/>
            <person name="Natvig D.O."/>
            <person name="Lalanne C."/>
            <person name="Gautier V."/>
            <person name="Ament-Velasquez S.L."/>
            <person name="Kruys A."/>
            <person name="Hutchinson M.I."/>
            <person name="Powell A.J."/>
            <person name="Barry K."/>
            <person name="Miller A.N."/>
            <person name="Grigoriev I.V."/>
            <person name="Debuchy R."/>
            <person name="Gladieux P."/>
            <person name="Hiltunen Thoren M."/>
            <person name="Johannesson H."/>
        </authorList>
    </citation>
    <scope>NUCLEOTIDE SEQUENCE</scope>
    <source>
        <strain evidence="2">PSN243</strain>
    </source>
</reference>
<evidence type="ECO:0000313" key="2">
    <source>
        <dbReference type="EMBL" id="KAK4445287.1"/>
    </source>
</evidence>
<keyword evidence="3" id="KW-1185">Reference proteome</keyword>
<comment type="caution">
    <text evidence="2">The sequence shown here is derived from an EMBL/GenBank/DDBJ whole genome shotgun (WGS) entry which is preliminary data.</text>
</comment>
<proteinExistence type="predicted"/>
<feature type="compositionally biased region" description="Acidic residues" evidence="1">
    <location>
        <begin position="317"/>
        <end position="330"/>
    </location>
</feature>